<dbReference type="Gramene" id="CDF35803">
    <property type="protein sequence ID" value="CDF35803"/>
    <property type="gene ID" value="CHC_T00004169001"/>
</dbReference>
<gene>
    <name evidence="1" type="ORF">CHC_T00004169001</name>
</gene>
<dbReference type="Proteomes" id="UP000012073">
    <property type="component" value="Unassembled WGS sequence"/>
</dbReference>
<evidence type="ECO:0000313" key="1">
    <source>
        <dbReference type="EMBL" id="CDF35803.1"/>
    </source>
</evidence>
<evidence type="ECO:0000313" key="2">
    <source>
        <dbReference type="Proteomes" id="UP000012073"/>
    </source>
</evidence>
<dbReference type="AlphaFoldDB" id="R7QDE1"/>
<name>R7QDE1_CHOCR</name>
<dbReference type="KEGG" id="ccp:CHC_T00004169001"/>
<protein>
    <submittedName>
        <fullName evidence="1">Uncharacterized protein</fullName>
    </submittedName>
</protein>
<dbReference type="GeneID" id="17323338"/>
<dbReference type="EMBL" id="HG001747">
    <property type="protein sequence ID" value="CDF35803.1"/>
    <property type="molecule type" value="Genomic_DNA"/>
</dbReference>
<organism evidence="1 2">
    <name type="scientific">Chondrus crispus</name>
    <name type="common">Carrageen Irish moss</name>
    <name type="synonym">Polymorpha crispa</name>
    <dbReference type="NCBI Taxonomy" id="2769"/>
    <lineage>
        <taxon>Eukaryota</taxon>
        <taxon>Rhodophyta</taxon>
        <taxon>Florideophyceae</taxon>
        <taxon>Rhodymeniophycidae</taxon>
        <taxon>Gigartinales</taxon>
        <taxon>Gigartinaceae</taxon>
        <taxon>Chondrus</taxon>
    </lineage>
</organism>
<sequence length="126" mass="13799">MFPNARGRWWRRQRGAPACIAANRALSVRHRIRRLSATREGGPAGASTGNSPHNCGSPISPYLYWGGKRKGPLAPPCAAVRHTYMYATAFHASHSASQRPFFILLPHLSAAAIQNYPGADQPQPRK</sequence>
<keyword evidence="2" id="KW-1185">Reference proteome</keyword>
<proteinExistence type="predicted"/>
<dbReference type="RefSeq" id="XP_005715622.1">
    <property type="nucleotide sequence ID" value="XM_005715565.1"/>
</dbReference>
<reference evidence="2" key="1">
    <citation type="journal article" date="2013" name="Proc. Natl. Acad. Sci. U.S.A.">
        <title>Genome structure and metabolic features in the red seaweed Chondrus crispus shed light on evolution of the Archaeplastida.</title>
        <authorList>
            <person name="Collen J."/>
            <person name="Porcel B."/>
            <person name="Carre W."/>
            <person name="Ball S.G."/>
            <person name="Chaparro C."/>
            <person name="Tonon T."/>
            <person name="Barbeyron T."/>
            <person name="Michel G."/>
            <person name="Noel B."/>
            <person name="Valentin K."/>
            <person name="Elias M."/>
            <person name="Artiguenave F."/>
            <person name="Arun A."/>
            <person name="Aury J.M."/>
            <person name="Barbosa-Neto J.F."/>
            <person name="Bothwell J.H."/>
            <person name="Bouget F.Y."/>
            <person name="Brillet L."/>
            <person name="Cabello-Hurtado F."/>
            <person name="Capella-Gutierrez S."/>
            <person name="Charrier B."/>
            <person name="Cladiere L."/>
            <person name="Cock J.M."/>
            <person name="Coelho S.M."/>
            <person name="Colleoni C."/>
            <person name="Czjzek M."/>
            <person name="Da Silva C."/>
            <person name="Delage L."/>
            <person name="Denoeud F."/>
            <person name="Deschamps P."/>
            <person name="Dittami S.M."/>
            <person name="Gabaldon T."/>
            <person name="Gachon C.M."/>
            <person name="Groisillier A."/>
            <person name="Herve C."/>
            <person name="Jabbari K."/>
            <person name="Katinka M."/>
            <person name="Kloareg B."/>
            <person name="Kowalczyk N."/>
            <person name="Labadie K."/>
            <person name="Leblanc C."/>
            <person name="Lopez P.J."/>
            <person name="McLachlan D.H."/>
            <person name="Meslet-Cladiere L."/>
            <person name="Moustafa A."/>
            <person name="Nehr Z."/>
            <person name="Nyvall Collen P."/>
            <person name="Panaud O."/>
            <person name="Partensky F."/>
            <person name="Poulain J."/>
            <person name="Rensing S.A."/>
            <person name="Rousvoal S."/>
            <person name="Samson G."/>
            <person name="Symeonidi A."/>
            <person name="Weissenbach J."/>
            <person name="Zambounis A."/>
            <person name="Wincker P."/>
            <person name="Boyen C."/>
        </authorList>
    </citation>
    <scope>NUCLEOTIDE SEQUENCE [LARGE SCALE GENOMIC DNA]</scope>
    <source>
        <strain evidence="2">cv. Stackhouse</strain>
    </source>
</reference>
<accession>R7QDE1</accession>